<accession>A0A8S3F3C8</accession>
<dbReference type="Pfam" id="PF01138">
    <property type="entry name" value="RNase_PH"/>
    <property type="match status" value="1"/>
</dbReference>
<dbReference type="EMBL" id="CAJOBH010238303">
    <property type="protein sequence ID" value="CAF5099781.1"/>
    <property type="molecule type" value="Genomic_DNA"/>
</dbReference>
<proteinExistence type="predicted"/>
<dbReference type="InterPro" id="IPR038013">
    <property type="entry name" value="ALG11"/>
</dbReference>
<dbReference type="PANTHER" id="PTHR45919:SF1">
    <property type="entry name" value="GDP-MAN:MAN(3)GLCNAC(2)-PP-DOL ALPHA-1,2-MANNOSYLTRANSFERASE"/>
    <property type="match status" value="1"/>
</dbReference>
<dbReference type="SUPFAM" id="SSF53756">
    <property type="entry name" value="UDP-Glycosyltransferase/glycogen phosphorylase"/>
    <property type="match status" value="1"/>
</dbReference>
<dbReference type="Gene3D" id="3.40.50.2000">
    <property type="entry name" value="Glycogen Phosphorylase B"/>
    <property type="match status" value="1"/>
</dbReference>
<evidence type="ECO:0000313" key="2">
    <source>
        <dbReference type="EMBL" id="CAF5099781.1"/>
    </source>
</evidence>
<reference evidence="2" key="1">
    <citation type="submission" date="2021-02" db="EMBL/GenBank/DDBJ databases">
        <authorList>
            <person name="Nowell W R."/>
        </authorList>
    </citation>
    <scope>NUCLEOTIDE SEQUENCE</scope>
</reference>
<comment type="caution">
    <text evidence="2">The sequence shown here is derived from an EMBL/GenBank/DDBJ whole genome shotgun (WGS) entry which is preliminary data.</text>
</comment>
<dbReference type="GO" id="GO:0004377">
    <property type="term" value="F:GDP-Man:Man(3)GlcNAc(2)-PP-Dol alpha-1,2-mannosyltransferase activity"/>
    <property type="evidence" value="ECO:0007669"/>
    <property type="project" value="InterPro"/>
</dbReference>
<evidence type="ECO:0000259" key="1">
    <source>
        <dbReference type="Pfam" id="PF01138"/>
    </source>
</evidence>
<dbReference type="SUPFAM" id="SSF54211">
    <property type="entry name" value="Ribosomal protein S5 domain 2-like"/>
    <property type="match status" value="1"/>
</dbReference>
<gene>
    <name evidence="2" type="ORF">BYL167_LOCUS64210</name>
</gene>
<dbReference type="GO" id="GO:0006487">
    <property type="term" value="P:protein N-linked glycosylation"/>
    <property type="evidence" value="ECO:0007669"/>
    <property type="project" value="TreeGrafter"/>
</dbReference>
<organism evidence="2 3">
    <name type="scientific">Rotaria magnacalcarata</name>
    <dbReference type="NCBI Taxonomy" id="392030"/>
    <lineage>
        <taxon>Eukaryota</taxon>
        <taxon>Metazoa</taxon>
        <taxon>Spiralia</taxon>
        <taxon>Gnathifera</taxon>
        <taxon>Rotifera</taxon>
        <taxon>Eurotatoria</taxon>
        <taxon>Bdelloidea</taxon>
        <taxon>Philodinida</taxon>
        <taxon>Philodinidae</taxon>
        <taxon>Rotaria</taxon>
    </lineage>
</organism>
<protein>
    <recommendedName>
        <fullName evidence="1">Exoribonuclease phosphorolytic domain-containing protein</fullName>
    </recommendedName>
</protein>
<dbReference type="Gene3D" id="3.30.230.70">
    <property type="entry name" value="GHMP Kinase, N-terminal domain"/>
    <property type="match status" value="1"/>
</dbReference>
<dbReference type="PANTHER" id="PTHR45919">
    <property type="entry name" value="GDP-MAN:MAN(3)GLCNAC(2)-PP-DOL ALPHA-1,2-MANNOSYLTRANSFERASE"/>
    <property type="match status" value="1"/>
</dbReference>
<dbReference type="Proteomes" id="UP000681967">
    <property type="component" value="Unassembled WGS sequence"/>
</dbReference>
<dbReference type="InterPro" id="IPR027408">
    <property type="entry name" value="PNPase/RNase_PH_dom_sf"/>
</dbReference>
<dbReference type="AlphaFoldDB" id="A0A8S3F3C8"/>
<dbReference type="InterPro" id="IPR001247">
    <property type="entry name" value="ExoRNase_PH_dom1"/>
</dbReference>
<feature type="domain" description="Exoribonuclease phosphorolytic" evidence="1">
    <location>
        <begin position="128"/>
        <end position="179"/>
    </location>
</feature>
<evidence type="ECO:0000313" key="3">
    <source>
        <dbReference type="Proteomes" id="UP000681967"/>
    </source>
</evidence>
<sequence length="189" mass="21793">MLLNRSNYLARLCLDIVEMMAAGAIVVAYKSGGPQMDIIEEGKTGFFASDIDSYATMMETILCMKSVERRQIQEQARQSVERFSTLNFERLFLEPMASKVIGKCEEKFIIRCLRDRQRLDHRLPFVTRDIKIEFREEYGSAVVSLGLTKVLAQTCCKIVKPKETRPNEGRLRLQLKNSHNMVFNFETGR</sequence>
<dbReference type="InterPro" id="IPR020568">
    <property type="entry name" value="Ribosomal_Su5_D2-typ_SF"/>
</dbReference>
<name>A0A8S3F3C8_9BILA</name>
<dbReference type="GO" id="GO:0005789">
    <property type="term" value="C:endoplasmic reticulum membrane"/>
    <property type="evidence" value="ECO:0007669"/>
    <property type="project" value="TreeGrafter"/>
</dbReference>